<dbReference type="GeneTree" id="ENSGT01060000251576"/>
<accession>A0A4W5NJA8</accession>
<name>A0A4W5NJA8_9TELE</name>
<sequence>MRTNTLGCIYDVLFSRNEGFILPDEMSVMFTKSSGNTSVQKLAIEPKKQIEASLLLASLNNVSMRWNKCGRSTLATETVEDASDLQLLRPNPTRWNSWFMAVERLLKIVKDKREAAVRVLCTDFEVPIVCCHHEPSRKNHQHPAG</sequence>
<dbReference type="Proteomes" id="UP000314982">
    <property type="component" value="Unassembled WGS sequence"/>
</dbReference>
<dbReference type="AlphaFoldDB" id="A0A4W5NJA8"/>
<evidence type="ECO:0000313" key="1">
    <source>
        <dbReference type="Ensembl" id="ENSHHUP00000051002.1"/>
    </source>
</evidence>
<evidence type="ECO:0000313" key="2">
    <source>
        <dbReference type="Proteomes" id="UP000314982"/>
    </source>
</evidence>
<keyword evidence="2" id="KW-1185">Reference proteome</keyword>
<proteinExistence type="predicted"/>
<dbReference type="STRING" id="62062.ENSHHUP00000051002"/>
<dbReference type="Ensembl" id="ENSHHUT00000052810.1">
    <property type="protein sequence ID" value="ENSHHUP00000051002.1"/>
    <property type="gene ID" value="ENSHHUG00000030740.1"/>
</dbReference>
<protein>
    <submittedName>
        <fullName evidence="1">Uncharacterized protein</fullName>
    </submittedName>
</protein>
<reference evidence="1" key="3">
    <citation type="submission" date="2025-09" db="UniProtKB">
        <authorList>
            <consortium name="Ensembl"/>
        </authorList>
    </citation>
    <scope>IDENTIFICATION</scope>
</reference>
<reference evidence="2" key="1">
    <citation type="submission" date="2018-06" db="EMBL/GenBank/DDBJ databases">
        <title>Genome assembly of Danube salmon.</title>
        <authorList>
            <person name="Macqueen D.J."/>
            <person name="Gundappa M.K."/>
        </authorList>
    </citation>
    <scope>NUCLEOTIDE SEQUENCE [LARGE SCALE GENOMIC DNA]</scope>
</reference>
<reference evidence="1" key="2">
    <citation type="submission" date="2025-08" db="UniProtKB">
        <authorList>
            <consortium name="Ensembl"/>
        </authorList>
    </citation>
    <scope>IDENTIFICATION</scope>
</reference>
<organism evidence="1 2">
    <name type="scientific">Hucho hucho</name>
    <name type="common">huchen</name>
    <dbReference type="NCBI Taxonomy" id="62062"/>
    <lineage>
        <taxon>Eukaryota</taxon>
        <taxon>Metazoa</taxon>
        <taxon>Chordata</taxon>
        <taxon>Craniata</taxon>
        <taxon>Vertebrata</taxon>
        <taxon>Euteleostomi</taxon>
        <taxon>Actinopterygii</taxon>
        <taxon>Neopterygii</taxon>
        <taxon>Teleostei</taxon>
        <taxon>Protacanthopterygii</taxon>
        <taxon>Salmoniformes</taxon>
        <taxon>Salmonidae</taxon>
        <taxon>Salmoninae</taxon>
        <taxon>Hucho</taxon>
    </lineage>
</organism>